<dbReference type="Proteomes" id="UP000642748">
    <property type="component" value="Unassembled WGS sequence"/>
</dbReference>
<dbReference type="Gene3D" id="2.130.10.80">
    <property type="entry name" value="Galactose oxidase/kelch, beta-propeller"/>
    <property type="match status" value="2"/>
</dbReference>
<comment type="caution">
    <text evidence="2">The sequence shown here is derived from an EMBL/GenBank/DDBJ whole genome shotgun (WGS) entry which is preliminary data.</text>
</comment>
<evidence type="ECO:0000313" key="2">
    <source>
        <dbReference type="EMBL" id="GIH14861.1"/>
    </source>
</evidence>
<dbReference type="EMBL" id="BONZ01000030">
    <property type="protein sequence ID" value="GIH14861.1"/>
    <property type="molecule type" value="Genomic_DNA"/>
</dbReference>
<proteinExistence type="predicted"/>
<keyword evidence="3" id="KW-1185">Reference proteome</keyword>
<sequence length="442" mass="47029">MNPYNGGAGTFMWLMTDGSILSNGSDLHQWVKLVPDQFGDYTKGTWVQLATSPYGVGAAQEQILPDGRFYQAGGEYVYQWPSGSSSNDHNGVQLYNPVTNTWTLGQSGLYGNLWDTGTAHLKDGRIVASDQRSARTQIFNPSTNSWTAGPNRPASAAEDGWVPLPDGSIVSISNGGAYRYDPAANAWYTVARPPSSYASGSTDTSTVTLMYDGRILAMGHNTSVIYTPGAKPSDPGSWAQGPAIPQGSFVDDVYATPEGNGKVIYDSVRCSWLTNECGSASGALINEFDPATNTMATISQPNDSRGAPVNFINLPNGQVLAAAGSRNWVYTPVGSPKAAWRPTVTSVTGSGTYHLTGTQLSGLVSLGEDDYQNPQNYPIVYLKDSAGHVYFARTANFSSMITSKPGETQTTDFTLPSSLAHGSYTLYVSACGVSSAGYAFTY</sequence>
<reference evidence="2" key="1">
    <citation type="submission" date="2021-01" db="EMBL/GenBank/DDBJ databases">
        <title>Whole genome shotgun sequence of Rugosimonospora africana NBRC 104875.</title>
        <authorList>
            <person name="Komaki H."/>
            <person name="Tamura T."/>
        </authorList>
    </citation>
    <scope>NUCLEOTIDE SEQUENCE</scope>
    <source>
        <strain evidence="2">NBRC 104875</strain>
    </source>
</reference>
<evidence type="ECO:0000313" key="3">
    <source>
        <dbReference type="Proteomes" id="UP000642748"/>
    </source>
</evidence>
<accession>A0A8J3VQU5</accession>
<dbReference type="InterPro" id="IPR037293">
    <property type="entry name" value="Gal_Oxidase_central_sf"/>
</dbReference>
<dbReference type="AlphaFoldDB" id="A0A8J3VQU5"/>
<protein>
    <submittedName>
        <fullName evidence="2">Uncharacterized protein</fullName>
    </submittedName>
</protein>
<evidence type="ECO:0000256" key="1">
    <source>
        <dbReference type="SAM" id="MobiDB-lite"/>
    </source>
</evidence>
<name>A0A8J3VQU5_9ACTN</name>
<feature type="region of interest" description="Disordered" evidence="1">
    <location>
        <begin position="140"/>
        <end position="160"/>
    </location>
</feature>
<gene>
    <name evidence="2" type="ORF">Raf01_30330</name>
</gene>
<dbReference type="SUPFAM" id="SSF117281">
    <property type="entry name" value="Kelch motif"/>
    <property type="match status" value="1"/>
</dbReference>
<dbReference type="InterPro" id="IPR015915">
    <property type="entry name" value="Kelch-typ_b-propeller"/>
</dbReference>
<organism evidence="2 3">
    <name type="scientific">Rugosimonospora africana</name>
    <dbReference type="NCBI Taxonomy" id="556532"/>
    <lineage>
        <taxon>Bacteria</taxon>
        <taxon>Bacillati</taxon>
        <taxon>Actinomycetota</taxon>
        <taxon>Actinomycetes</taxon>
        <taxon>Micromonosporales</taxon>
        <taxon>Micromonosporaceae</taxon>
        <taxon>Rugosimonospora</taxon>
    </lineage>
</organism>